<evidence type="ECO:0000256" key="5">
    <source>
        <dbReference type="ARBA" id="ARBA00023136"/>
    </source>
</evidence>
<dbReference type="Pfam" id="PF11712">
    <property type="entry name" value="Vma12"/>
    <property type="match status" value="1"/>
</dbReference>
<keyword evidence="5 7" id="KW-0472">Membrane</keyword>
<dbReference type="GO" id="GO:0005789">
    <property type="term" value="C:endoplasmic reticulum membrane"/>
    <property type="evidence" value="ECO:0007669"/>
    <property type="project" value="UniProtKB-SubCell"/>
</dbReference>
<feature type="region of interest" description="Disordered" evidence="6">
    <location>
        <begin position="237"/>
        <end position="257"/>
    </location>
</feature>
<evidence type="ECO:0000256" key="6">
    <source>
        <dbReference type="SAM" id="MobiDB-lite"/>
    </source>
</evidence>
<feature type="transmembrane region" description="Helical" evidence="7">
    <location>
        <begin position="187"/>
        <end position="206"/>
    </location>
</feature>
<evidence type="ECO:0000256" key="4">
    <source>
        <dbReference type="ARBA" id="ARBA00022989"/>
    </source>
</evidence>
<dbReference type="Proteomes" id="UP000033647">
    <property type="component" value="Unassembled WGS sequence"/>
</dbReference>
<sequence length="257" mass="29046">MVLLTITAAANRAIEEYCRVNVELSEESRENLANIETRSHIEHQQLVDISRYLVKHCANPSGVAAGWRLETLLKGASVYQPPPPPKPEPTAEYKALMQRLHEQDEQRQYERMTSPPSPETFGERFPNATTSFGHGMTSEPHEVDEVTYADVNRQMILIINVLVSIICTSVAVWMAARRWSVPQRLALSFSSSTLVAVAEVAIYMGYIRRIQESKTKEKKLIEKKEIVDTWVIDAKATTTGQQANPNDSTRSRKGKHR</sequence>
<keyword evidence="3" id="KW-0256">Endoplasmic reticulum</keyword>
<evidence type="ECO:0000256" key="1">
    <source>
        <dbReference type="ARBA" id="ARBA00004477"/>
    </source>
</evidence>
<dbReference type="OrthoDB" id="19981at2759"/>
<organism evidence="8 9">
    <name type="scientific">Zymoseptoria brevis</name>
    <dbReference type="NCBI Taxonomy" id="1047168"/>
    <lineage>
        <taxon>Eukaryota</taxon>
        <taxon>Fungi</taxon>
        <taxon>Dikarya</taxon>
        <taxon>Ascomycota</taxon>
        <taxon>Pezizomycotina</taxon>
        <taxon>Dothideomycetes</taxon>
        <taxon>Dothideomycetidae</taxon>
        <taxon>Mycosphaerellales</taxon>
        <taxon>Mycosphaerellaceae</taxon>
        <taxon>Zymoseptoria</taxon>
    </lineage>
</organism>
<evidence type="ECO:0000256" key="7">
    <source>
        <dbReference type="SAM" id="Phobius"/>
    </source>
</evidence>
<evidence type="ECO:0000313" key="8">
    <source>
        <dbReference type="EMBL" id="KJX98616.1"/>
    </source>
</evidence>
<keyword evidence="9" id="KW-1185">Reference proteome</keyword>
<evidence type="ECO:0000313" key="9">
    <source>
        <dbReference type="Proteomes" id="UP000033647"/>
    </source>
</evidence>
<dbReference type="PANTHER" id="PTHR31394:SF1">
    <property type="entry name" value="TRANSMEMBRANE PROTEIN 199"/>
    <property type="match status" value="1"/>
</dbReference>
<keyword evidence="2 7" id="KW-0812">Transmembrane</keyword>
<dbReference type="InterPro" id="IPR021013">
    <property type="entry name" value="ATPase_Vma12"/>
</dbReference>
<dbReference type="EMBL" id="LAFY01000394">
    <property type="protein sequence ID" value="KJX98616.1"/>
    <property type="molecule type" value="Genomic_DNA"/>
</dbReference>
<evidence type="ECO:0000256" key="3">
    <source>
        <dbReference type="ARBA" id="ARBA00022824"/>
    </source>
</evidence>
<evidence type="ECO:0000256" key="2">
    <source>
        <dbReference type="ARBA" id="ARBA00022692"/>
    </source>
</evidence>
<accession>A0A0F4GMJ4</accession>
<keyword evidence="4 7" id="KW-1133">Transmembrane helix</keyword>
<proteinExistence type="predicted"/>
<protein>
    <submittedName>
        <fullName evidence="8">Vacuolar h+-atpase assembly protein</fullName>
    </submittedName>
</protein>
<gene>
    <name evidence="8" type="ORF">TI39_contig402g00006</name>
</gene>
<feature type="transmembrane region" description="Helical" evidence="7">
    <location>
        <begin position="155"/>
        <end position="175"/>
    </location>
</feature>
<dbReference type="GO" id="GO:0070072">
    <property type="term" value="P:vacuolar proton-transporting V-type ATPase complex assembly"/>
    <property type="evidence" value="ECO:0007669"/>
    <property type="project" value="InterPro"/>
</dbReference>
<dbReference type="AlphaFoldDB" id="A0A0F4GMJ4"/>
<comment type="subcellular location">
    <subcellularLocation>
        <location evidence="1">Endoplasmic reticulum membrane</location>
        <topology evidence="1">Multi-pass membrane protein</topology>
    </subcellularLocation>
</comment>
<reference evidence="8 9" key="1">
    <citation type="submission" date="2015-03" db="EMBL/GenBank/DDBJ databases">
        <title>RNA-seq based gene annotation and comparative genomics of four Zymoseptoria species reveal species-specific pathogenicity related genes and transposable element activity.</title>
        <authorList>
            <person name="Grandaubert J."/>
            <person name="Bhattacharyya A."/>
            <person name="Stukenbrock E.H."/>
        </authorList>
    </citation>
    <scope>NUCLEOTIDE SEQUENCE [LARGE SCALE GENOMIC DNA]</scope>
    <source>
        <strain evidence="8 9">Zb18110</strain>
    </source>
</reference>
<comment type="caution">
    <text evidence="8">The sequence shown here is derived from an EMBL/GenBank/DDBJ whole genome shotgun (WGS) entry which is preliminary data.</text>
</comment>
<feature type="compositionally biased region" description="Polar residues" evidence="6">
    <location>
        <begin position="237"/>
        <end position="248"/>
    </location>
</feature>
<name>A0A0F4GMJ4_9PEZI</name>
<dbReference type="PANTHER" id="PTHR31394">
    <property type="entry name" value="TRANSMEMBRANE PROTEIN 199"/>
    <property type="match status" value="1"/>
</dbReference>